<dbReference type="Proteomes" id="UP001220610">
    <property type="component" value="Chromosome"/>
</dbReference>
<evidence type="ECO:0000313" key="1">
    <source>
        <dbReference type="EMBL" id="WEK33969.1"/>
    </source>
</evidence>
<evidence type="ECO:0000313" key="2">
    <source>
        <dbReference type="Proteomes" id="UP001220610"/>
    </source>
</evidence>
<proteinExistence type="predicted"/>
<name>A0AAJ5WMR8_9BACT</name>
<dbReference type="AlphaFoldDB" id="A0AAJ5WMR8"/>
<dbReference type="EMBL" id="CP119311">
    <property type="protein sequence ID" value="WEK33969.1"/>
    <property type="molecule type" value="Genomic_DNA"/>
</dbReference>
<protein>
    <submittedName>
        <fullName evidence="1">Uncharacterized protein</fullName>
    </submittedName>
</protein>
<sequence>MKIPEYATPELKASRSRFYRFSVSNAVVTAVLHEDISRLDEAPAA</sequence>
<gene>
    <name evidence="1" type="ORF">P0Y53_15890</name>
</gene>
<accession>A0AAJ5WMR8</accession>
<organism evidence="1 2">
    <name type="scientific">Candidatus Pseudobacter hemicellulosilyticus</name>
    <dbReference type="NCBI Taxonomy" id="3121375"/>
    <lineage>
        <taxon>Bacteria</taxon>
        <taxon>Pseudomonadati</taxon>
        <taxon>Bacteroidota</taxon>
        <taxon>Chitinophagia</taxon>
        <taxon>Chitinophagales</taxon>
        <taxon>Chitinophagaceae</taxon>
        <taxon>Pseudobacter</taxon>
    </lineage>
</organism>
<reference evidence="1" key="1">
    <citation type="submission" date="2023-03" db="EMBL/GenBank/DDBJ databases">
        <title>Andean soil-derived lignocellulolytic bacterial consortium as a source of novel taxa and putative plastic-active enzymes.</title>
        <authorList>
            <person name="Diaz-Garcia L."/>
            <person name="Chuvochina M."/>
            <person name="Feuerriegel G."/>
            <person name="Bunk B."/>
            <person name="Sproer C."/>
            <person name="Streit W.R."/>
            <person name="Rodriguez L.M."/>
            <person name="Overmann J."/>
            <person name="Jimenez D.J."/>
        </authorList>
    </citation>
    <scope>NUCLEOTIDE SEQUENCE</scope>
    <source>
        <strain evidence="1">MAG 7</strain>
    </source>
</reference>